<dbReference type="InterPro" id="IPR009081">
    <property type="entry name" value="PP-bd_ACP"/>
</dbReference>
<dbReference type="KEGG" id="srt:Srot_1338"/>
<gene>
    <name evidence="4" type="ordered locus">Srot_1338</name>
</gene>
<organism evidence="4 5">
    <name type="scientific">Segniliparus rotundus (strain ATCC BAA-972 / CDC 1076 / CIP 108378 / DSM 44985 / JCM 13578)</name>
    <dbReference type="NCBI Taxonomy" id="640132"/>
    <lineage>
        <taxon>Bacteria</taxon>
        <taxon>Bacillati</taxon>
        <taxon>Actinomycetota</taxon>
        <taxon>Actinomycetes</taxon>
        <taxon>Mycobacteriales</taxon>
        <taxon>Segniliparaceae</taxon>
        <taxon>Segniliparus</taxon>
    </lineage>
</organism>
<dbReference type="Pfam" id="PF00550">
    <property type="entry name" value="PP-binding"/>
    <property type="match status" value="1"/>
</dbReference>
<dbReference type="Proteomes" id="UP000002247">
    <property type="component" value="Chromosome"/>
</dbReference>
<feature type="domain" description="Carrier" evidence="3">
    <location>
        <begin position="10"/>
        <end position="87"/>
    </location>
</feature>
<evidence type="ECO:0000313" key="4">
    <source>
        <dbReference type="EMBL" id="ADG97803.1"/>
    </source>
</evidence>
<dbReference type="RefSeq" id="WP_013138257.1">
    <property type="nucleotide sequence ID" value="NC_014168.1"/>
</dbReference>
<protein>
    <submittedName>
        <fullName evidence="4">Phosphopantetheine-binding protein</fullName>
    </submittedName>
</protein>
<evidence type="ECO:0000259" key="3">
    <source>
        <dbReference type="PROSITE" id="PS50075"/>
    </source>
</evidence>
<dbReference type="InterPro" id="IPR036736">
    <property type="entry name" value="ACP-like_sf"/>
</dbReference>
<dbReference type="eggNOG" id="COG0236">
    <property type="taxonomic scope" value="Bacteria"/>
</dbReference>
<dbReference type="AlphaFoldDB" id="D6Z773"/>
<reference evidence="4 5" key="1">
    <citation type="journal article" date="2010" name="Stand. Genomic Sci.">
        <title>Complete genome sequence of Segniliparus rotundus type strain (CDC 1076).</title>
        <authorList>
            <person name="Sikorski J."/>
            <person name="Lapidus A."/>
            <person name="Copeland A."/>
            <person name="Misra M."/>
            <person name="Glavina Del Rio T."/>
            <person name="Nolan M."/>
            <person name="Lucas S."/>
            <person name="Chen F."/>
            <person name="Tice H."/>
            <person name="Cheng J.F."/>
            <person name="Jando M."/>
            <person name="Schneider S."/>
            <person name="Bruce D."/>
            <person name="Goodwin L."/>
            <person name="Pitluck S."/>
            <person name="Liolios K."/>
            <person name="Mikhailova N."/>
            <person name="Pati A."/>
            <person name="Ivanova N."/>
            <person name="Mavromatis K."/>
            <person name="Chen A."/>
            <person name="Palaniappan K."/>
            <person name="Chertkov O."/>
            <person name="Land M."/>
            <person name="Hauser L."/>
            <person name="Chang Y.J."/>
            <person name="Jeffries C.D."/>
            <person name="Brettin T."/>
            <person name="Detter J.C."/>
            <person name="Han C."/>
            <person name="Rohde M."/>
            <person name="Goker M."/>
            <person name="Bristow J."/>
            <person name="Eisen J.A."/>
            <person name="Markowitz V."/>
            <person name="Hugenholtz P."/>
            <person name="Kyrpides N.C."/>
            <person name="Klenk H.P."/>
        </authorList>
    </citation>
    <scope>NUCLEOTIDE SEQUENCE [LARGE SCALE GENOMIC DNA]</scope>
    <source>
        <strain evidence="5">ATCC BAA-972 / CDC 1076 / CIP 108378 / DSM 44985 / JCM 13578</strain>
    </source>
</reference>
<keyword evidence="5" id="KW-1185">Reference proteome</keyword>
<dbReference type="PROSITE" id="PS00012">
    <property type="entry name" value="PHOSPHOPANTETHEINE"/>
    <property type="match status" value="1"/>
</dbReference>
<accession>D6Z773</accession>
<dbReference type="Gene3D" id="1.10.1200.10">
    <property type="entry name" value="ACP-like"/>
    <property type="match status" value="1"/>
</dbReference>
<evidence type="ECO:0000256" key="2">
    <source>
        <dbReference type="ARBA" id="ARBA00022553"/>
    </source>
</evidence>
<sequence length="93" mass="9610">MSTPGTADPDAVRAKATRIVAAMAAEPPQRPLEGADRLIDDLGFDSVRLIELTMALERAFGLAAHSPEQLVSVATVDDVVALVSGALGKKGAQ</sequence>
<dbReference type="InterPro" id="IPR006162">
    <property type="entry name" value="Ppantetheine_attach_site"/>
</dbReference>
<dbReference type="STRING" id="640132.Srot_1338"/>
<name>D6Z773_SEGRD</name>
<proteinExistence type="predicted"/>
<dbReference type="PROSITE" id="PS50075">
    <property type="entry name" value="CARRIER"/>
    <property type="match status" value="1"/>
</dbReference>
<evidence type="ECO:0000313" key="5">
    <source>
        <dbReference type="Proteomes" id="UP000002247"/>
    </source>
</evidence>
<dbReference type="SUPFAM" id="SSF47336">
    <property type="entry name" value="ACP-like"/>
    <property type="match status" value="1"/>
</dbReference>
<dbReference type="HOGENOM" id="CLU_189135_0_0_11"/>
<keyword evidence="1" id="KW-0596">Phosphopantetheine</keyword>
<keyword evidence="2" id="KW-0597">Phosphoprotein</keyword>
<evidence type="ECO:0000256" key="1">
    <source>
        <dbReference type="ARBA" id="ARBA00022450"/>
    </source>
</evidence>
<dbReference type="EMBL" id="CP001958">
    <property type="protein sequence ID" value="ADG97803.1"/>
    <property type="molecule type" value="Genomic_DNA"/>
</dbReference>